<feature type="domain" description="Glycosyl hydrolases family 2 sugar binding" evidence="7">
    <location>
        <begin position="56"/>
        <end position="186"/>
    </location>
</feature>
<dbReference type="Pfam" id="PF00703">
    <property type="entry name" value="Glyco_hydro_2"/>
    <property type="match status" value="1"/>
</dbReference>
<organism evidence="8 9">
    <name type="scientific">Dysgonomonas hofstadii</name>
    <dbReference type="NCBI Taxonomy" id="637886"/>
    <lineage>
        <taxon>Bacteria</taxon>
        <taxon>Pseudomonadati</taxon>
        <taxon>Bacteroidota</taxon>
        <taxon>Bacteroidia</taxon>
        <taxon>Bacteroidales</taxon>
        <taxon>Dysgonomonadaceae</taxon>
        <taxon>Dysgonomonas</taxon>
    </lineage>
</organism>
<evidence type="ECO:0000259" key="7">
    <source>
        <dbReference type="Pfam" id="PF02837"/>
    </source>
</evidence>
<keyword evidence="2 8" id="KW-0378">Hydrolase</keyword>
<feature type="domain" description="Glycoside hydrolase family 2 immunoglobulin-like beta-sandwich" evidence="5">
    <location>
        <begin position="203"/>
        <end position="309"/>
    </location>
</feature>
<dbReference type="AlphaFoldDB" id="A0A840CGD7"/>
<dbReference type="PRINTS" id="PR00132">
    <property type="entry name" value="GLHYDRLASE2"/>
</dbReference>
<evidence type="ECO:0000259" key="5">
    <source>
        <dbReference type="Pfam" id="PF00703"/>
    </source>
</evidence>
<dbReference type="PANTHER" id="PTHR42732:SF1">
    <property type="entry name" value="BETA-MANNOSIDASE"/>
    <property type="match status" value="1"/>
</dbReference>
<dbReference type="EMBL" id="JACIEP010000001">
    <property type="protein sequence ID" value="MBB4034246.1"/>
    <property type="molecule type" value="Genomic_DNA"/>
</dbReference>
<evidence type="ECO:0000256" key="1">
    <source>
        <dbReference type="ARBA" id="ARBA00007401"/>
    </source>
</evidence>
<dbReference type="EC" id="3.2.1.23" evidence="8"/>
<dbReference type="InterPro" id="IPR008979">
    <property type="entry name" value="Galactose-bd-like_sf"/>
</dbReference>
<dbReference type="InterPro" id="IPR051913">
    <property type="entry name" value="GH2_Domain-Containing"/>
</dbReference>
<gene>
    <name evidence="8" type="ORF">GGR21_000131</name>
</gene>
<dbReference type="Pfam" id="PF02837">
    <property type="entry name" value="Glyco_hydro_2_N"/>
    <property type="match status" value="1"/>
</dbReference>
<dbReference type="InterPro" id="IPR006103">
    <property type="entry name" value="Glyco_hydro_2_cat"/>
</dbReference>
<comment type="similarity">
    <text evidence="1">Belongs to the glycosyl hydrolase 2 family.</text>
</comment>
<dbReference type="Gene3D" id="3.20.20.80">
    <property type="entry name" value="Glycosidases"/>
    <property type="match status" value="1"/>
</dbReference>
<dbReference type="Gene3D" id="2.60.120.260">
    <property type="entry name" value="Galactose-binding domain-like"/>
    <property type="match status" value="1"/>
</dbReference>
<keyword evidence="3 8" id="KW-0326">Glycosidase</keyword>
<dbReference type="SUPFAM" id="SSF49785">
    <property type="entry name" value="Galactose-binding domain-like"/>
    <property type="match status" value="1"/>
</dbReference>
<accession>A0A840CGD7</accession>
<evidence type="ECO:0000256" key="2">
    <source>
        <dbReference type="ARBA" id="ARBA00022801"/>
    </source>
</evidence>
<dbReference type="SUPFAM" id="SSF49303">
    <property type="entry name" value="beta-Galactosidase/glucuronidase domain"/>
    <property type="match status" value="1"/>
</dbReference>
<dbReference type="SUPFAM" id="SSF51445">
    <property type="entry name" value="(Trans)glycosidases"/>
    <property type="match status" value="1"/>
</dbReference>
<evidence type="ECO:0000313" key="8">
    <source>
        <dbReference type="EMBL" id="MBB4034246.1"/>
    </source>
</evidence>
<protein>
    <submittedName>
        <fullName evidence="8">Beta-galactosidase</fullName>
        <ecNumber evidence="8">3.2.1.23</ecNumber>
    </submittedName>
</protein>
<comment type="caution">
    <text evidence="8">The sequence shown here is derived from an EMBL/GenBank/DDBJ whole genome shotgun (WGS) entry which is preliminary data.</text>
</comment>
<dbReference type="InterPro" id="IPR006104">
    <property type="entry name" value="Glyco_hydro_2_N"/>
</dbReference>
<dbReference type="Proteomes" id="UP000555103">
    <property type="component" value="Unassembled WGS sequence"/>
</dbReference>
<dbReference type="RefSeq" id="WP_183305207.1">
    <property type="nucleotide sequence ID" value="NZ_JACIEP010000001.1"/>
</dbReference>
<sequence length="719" mass="82436">MKKIILNLFLLNFIIVLSVTGRDVISFNDGWSFKKGPFTKSATLLTDDQVGGQWQEVTIPHTWNAKDMQTDLANMSWIRNPQERFYTGEAMYKKTYTPDSALIDKRIFLRFEGVGSVASVYVNNQYAGKHLGAYSAFAIEISSLLKYGEENEIIVLADNTPRPDVIPVNNVLFGVYGGIYRDINLIVTEKVNIAVDDYASAGIFISQKEVNSKSANVTIKTKIDNKTFRKQHINLVTTIFEMDGKTVKAKMESLVTLPTQGRQFLEQDFLIKKPHLWQGLEDPYLYKVVTQIVDDGQILDQIMQPLGLRHFELKTGEGMFLNGKKVPMYGTCRHQDWWELGSALKKEHHDKDLEIIKEMGATTIRLAHYQQAEYIYAKCDSIGFIVWAEIPFVNSVSTLETENAKQQLTELIRQNYNHPSIYVWGLHNEVYKPFQQTIPLTTTLHDLAKTEDPYRYTISVSGYNAIDATANNNADIQGINHYFGWYGGKIGDIKDWAEKIEKEFPDHNVMFSEYGGEANIYQQKEDVGEIGDCCGFDKKYYETFGTKFHEIQWGIISQHPYILASYIWNTFDFGTPLSSQGGIHSRNMKGLVTFDRKTKKDPFYWYKANWSKEPVLYLTQRRADQRENENTSVTVYSNTGTPRLYINNTEVTDFSKGTTPVHYIFNVVKLKEGENIIEVKANDNGQELSDKIIWYYSPENKKSASSEQPKERTEEHIGL</sequence>
<evidence type="ECO:0000313" key="9">
    <source>
        <dbReference type="Proteomes" id="UP000555103"/>
    </source>
</evidence>
<dbReference type="InterPro" id="IPR017853">
    <property type="entry name" value="GH"/>
</dbReference>
<dbReference type="Pfam" id="PF02836">
    <property type="entry name" value="Glyco_hydro_2_C"/>
    <property type="match status" value="1"/>
</dbReference>
<name>A0A840CGD7_9BACT</name>
<dbReference type="Gene3D" id="2.60.40.10">
    <property type="entry name" value="Immunoglobulins"/>
    <property type="match status" value="2"/>
</dbReference>
<feature type="domain" description="Glycoside hydrolase family 2 catalytic" evidence="6">
    <location>
        <begin position="317"/>
        <end position="601"/>
    </location>
</feature>
<dbReference type="InterPro" id="IPR013783">
    <property type="entry name" value="Ig-like_fold"/>
</dbReference>
<evidence type="ECO:0000259" key="6">
    <source>
        <dbReference type="Pfam" id="PF02836"/>
    </source>
</evidence>
<dbReference type="GO" id="GO:0005975">
    <property type="term" value="P:carbohydrate metabolic process"/>
    <property type="evidence" value="ECO:0007669"/>
    <property type="project" value="InterPro"/>
</dbReference>
<dbReference type="InterPro" id="IPR036156">
    <property type="entry name" value="Beta-gal/glucu_dom_sf"/>
</dbReference>
<dbReference type="InterPro" id="IPR006101">
    <property type="entry name" value="Glyco_hydro_2"/>
</dbReference>
<dbReference type="GO" id="GO:0004565">
    <property type="term" value="F:beta-galactosidase activity"/>
    <property type="evidence" value="ECO:0007669"/>
    <property type="project" value="UniProtKB-EC"/>
</dbReference>
<keyword evidence="9" id="KW-1185">Reference proteome</keyword>
<feature type="region of interest" description="Disordered" evidence="4">
    <location>
        <begin position="700"/>
        <end position="719"/>
    </location>
</feature>
<proteinExistence type="inferred from homology"/>
<dbReference type="PANTHER" id="PTHR42732">
    <property type="entry name" value="BETA-GALACTOSIDASE"/>
    <property type="match status" value="1"/>
</dbReference>
<evidence type="ECO:0000256" key="3">
    <source>
        <dbReference type="ARBA" id="ARBA00023295"/>
    </source>
</evidence>
<reference evidence="8 9" key="1">
    <citation type="submission" date="2020-08" db="EMBL/GenBank/DDBJ databases">
        <title>Genomic Encyclopedia of Type Strains, Phase IV (KMG-IV): sequencing the most valuable type-strain genomes for metagenomic binning, comparative biology and taxonomic classification.</title>
        <authorList>
            <person name="Goeker M."/>
        </authorList>
    </citation>
    <scope>NUCLEOTIDE SEQUENCE [LARGE SCALE GENOMIC DNA]</scope>
    <source>
        <strain evidence="8 9">DSM 104969</strain>
    </source>
</reference>
<dbReference type="InterPro" id="IPR006102">
    <property type="entry name" value="Ig-like_GH2"/>
</dbReference>
<evidence type="ECO:0000256" key="4">
    <source>
        <dbReference type="SAM" id="MobiDB-lite"/>
    </source>
</evidence>